<comment type="similarity">
    <text evidence="1">Belongs to the class-II aminoacyl-tRNA synthetase family.</text>
</comment>
<dbReference type="InterPro" id="IPR018149">
    <property type="entry name" value="Lys-tRNA-synth_II_C"/>
</dbReference>
<evidence type="ECO:0000313" key="15">
    <source>
        <dbReference type="Proteomes" id="UP000069940"/>
    </source>
</evidence>
<evidence type="ECO:0000256" key="4">
    <source>
        <dbReference type="ARBA" id="ARBA00022598"/>
    </source>
</evidence>
<dbReference type="GeneID" id="109397852"/>
<keyword evidence="8" id="KW-0030">Aminoacyl-tRNA synthetase</keyword>
<dbReference type="HAMAP" id="MF_00252">
    <property type="entry name" value="Lys_tRNA_synth_class2"/>
    <property type="match status" value="1"/>
</dbReference>
<dbReference type="CDD" id="cd04322">
    <property type="entry name" value="LysRS_N"/>
    <property type="match status" value="1"/>
</dbReference>
<dbReference type="InterPro" id="IPR002313">
    <property type="entry name" value="Lys-tRNA-ligase_II"/>
</dbReference>
<evidence type="ECO:0000256" key="3">
    <source>
        <dbReference type="ARBA" id="ARBA00015745"/>
    </source>
</evidence>
<evidence type="ECO:0000256" key="7">
    <source>
        <dbReference type="ARBA" id="ARBA00022917"/>
    </source>
</evidence>
<evidence type="ECO:0000256" key="2">
    <source>
        <dbReference type="ARBA" id="ARBA00013166"/>
    </source>
</evidence>
<accession>A0ABM1ZSE8</accession>
<feature type="compositionally biased region" description="Low complexity" evidence="12">
    <location>
        <begin position="605"/>
        <end position="617"/>
    </location>
</feature>
<protein>
    <recommendedName>
        <fullName evidence="3 11">Lysine--tRNA ligase</fullName>
        <ecNumber evidence="2 11">6.1.1.6</ecNumber>
    </recommendedName>
    <alternativeName>
        <fullName evidence="9 11">Lysyl-tRNA synthetase</fullName>
    </alternativeName>
</protein>
<evidence type="ECO:0000256" key="1">
    <source>
        <dbReference type="ARBA" id="ARBA00008226"/>
    </source>
</evidence>
<keyword evidence="5" id="KW-0547">Nucleotide-binding</keyword>
<dbReference type="InterPro" id="IPR045864">
    <property type="entry name" value="aa-tRNA-synth_II/BPL/LPL"/>
</dbReference>
<feature type="compositionally biased region" description="Low complexity" evidence="12">
    <location>
        <begin position="65"/>
        <end position="77"/>
    </location>
</feature>
<keyword evidence="7" id="KW-0648">Protein biosynthesis</keyword>
<evidence type="ECO:0000256" key="9">
    <source>
        <dbReference type="ARBA" id="ARBA00030563"/>
    </source>
</evidence>
<sequence>MLSFGRIFRSYCLVNKAFPVTPGVTSVFCSSEIVRLKSTRQKAELKRRLKAEQKAKEKEEKDKQAAAATPANGAKPKQEAAAAAKVNEEEISPNEYFKLRSAAVAELKKSEATHPYPHKFHVSSSLEAFIERYGQLKDGDMLEQESLSVAGRIHAIRESGGKLIFYDLRGEGVKLQVMANAKLYESEAAFVEDTARLRRGDIVGVQGYPGKTKKGELSVIPRKLKLLSPCLHMLPHLHYGLKDKETRFRQRYLDLILNNNVRDIFMVRAKIISFVRQFLDGMGFLEVETPMMNMIAGGATAKPFITHHNDLNMNLFLRIAPELYLKMLTVGGLDRVYEIGRQFRNEGIDLTHNPEFTTCEFYMAYADYNDIIDMTEKMVSGMVRSIHGSYKIKYHPEGPDGKEYEIDFTPPFKRISMLSSLEEILKVKFPSPTSFNTPETNKFLSDLCIKHEVECPAPRTTARLLDKLVGEFLEENCINPTFICDHPQIMSPLAKYHRSAAGLTERFELFIMKKEICNAYTELNDPAVQRERFEQQAADKAAGDDEAQLVDENFCTALEYGLPPTGGWGMGLDRLTMFLTDNNNIKEVLLFPAMKPDDPNRNQQAAGEEAAAATETK</sequence>
<keyword evidence="4" id="KW-0436">Ligase</keyword>
<evidence type="ECO:0000256" key="10">
    <source>
        <dbReference type="ARBA" id="ARBA00048573"/>
    </source>
</evidence>
<feature type="region of interest" description="Disordered" evidence="12">
    <location>
        <begin position="594"/>
        <end position="617"/>
    </location>
</feature>
<dbReference type="RefSeq" id="XP_019525726.2">
    <property type="nucleotide sequence ID" value="XM_019670181.3"/>
</dbReference>
<dbReference type="EnsemblMetazoa" id="AALFPA23_021225.R31352">
    <property type="protein sequence ID" value="AALFPA23_021225.P31352"/>
    <property type="gene ID" value="AALFPA23_021225"/>
</dbReference>
<dbReference type="Gene3D" id="2.40.50.140">
    <property type="entry name" value="Nucleic acid-binding proteins"/>
    <property type="match status" value="1"/>
</dbReference>
<name>A0ABM1ZSE8_AEDAL</name>
<dbReference type="InterPro" id="IPR044136">
    <property type="entry name" value="Lys-tRNA-ligase_II_N"/>
</dbReference>
<comment type="catalytic activity">
    <reaction evidence="10 11">
        <text>tRNA(Lys) + L-lysine + ATP = L-lysyl-tRNA(Lys) + AMP + diphosphate</text>
        <dbReference type="Rhea" id="RHEA:20792"/>
        <dbReference type="Rhea" id="RHEA-COMP:9696"/>
        <dbReference type="Rhea" id="RHEA-COMP:9697"/>
        <dbReference type="ChEBI" id="CHEBI:30616"/>
        <dbReference type="ChEBI" id="CHEBI:32551"/>
        <dbReference type="ChEBI" id="CHEBI:33019"/>
        <dbReference type="ChEBI" id="CHEBI:78442"/>
        <dbReference type="ChEBI" id="CHEBI:78529"/>
        <dbReference type="ChEBI" id="CHEBI:456215"/>
        <dbReference type="EC" id="6.1.1.6"/>
    </reaction>
</comment>
<proteinExistence type="inferred from homology"/>
<feature type="domain" description="Aminoacyl-transfer RNA synthetases class-II family profile" evidence="13">
    <location>
        <begin position="265"/>
        <end position="596"/>
    </location>
</feature>
<evidence type="ECO:0000256" key="8">
    <source>
        <dbReference type="ARBA" id="ARBA00023146"/>
    </source>
</evidence>
<dbReference type="SUPFAM" id="SSF50249">
    <property type="entry name" value="Nucleic acid-binding proteins"/>
    <property type="match status" value="1"/>
</dbReference>
<dbReference type="Pfam" id="PF01336">
    <property type="entry name" value="tRNA_anti-codon"/>
    <property type="match status" value="1"/>
</dbReference>
<evidence type="ECO:0000256" key="6">
    <source>
        <dbReference type="ARBA" id="ARBA00022840"/>
    </source>
</evidence>
<dbReference type="InterPro" id="IPR004365">
    <property type="entry name" value="NA-bd_OB_tRNA"/>
</dbReference>
<keyword evidence="6" id="KW-0067">ATP-binding</keyword>
<dbReference type="SUPFAM" id="SSF55681">
    <property type="entry name" value="Class II aaRS and biotin synthetases"/>
    <property type="match status" value="1"/>
</dbReference>
<dbReference type="NCBIfam" id="TIGR00499">
    <property type="entry name" value="lysS_bact"/>
    <property type="match status" value="1"/>
</dbReference>
<dbReference type="PROSITE" id="PS50862">
    <property type="entry name" value="AA_TRNA_LIGASE_II"/>
    <property type="match status" value="1"/>
</dbReference>
<dbReference type="InterPro" id="IPR034762">
    <property type="entry name" value="Lys-tRNA-ligase_II_bac/euk"/>
</dbReference>
<feature type="compositionally biased region" description="Basic and acidic residues" evidence="12">
    <location>
        <begin position="48"/>
        <end position="64"/>
    </location>
</feature>
<organism evidence="14 15">
    <name type="scientific">Aedes albopictus</name>
    <name type="common">Asian tiger mosquito</name>
    <name type="synonym">Stegomyia albopicta</name>
    <dbReference type="NCBI Taxonomy" id="7160"/>
    <lineage>
        <taxon>Eukaryota</taxon>
        <taxon>Metazoa</taxon>
        <taxon>Ecdysozoa</taxon>
        <taxon>Arthropoda</taxon>
        <taxon>Hexapoda</taxon>
        <taxon>Insecta</taxon>
        <taxon>Pterygota</taxon>
        <taxon>Neoptera</taxon>
        <taxon>Endopterygota</taxon>
        <taxon>Diptera</taxon>
        <taxon>Nematocera</taxon>
        <taxon>Culicoidea</taxon>
        <taxon>Culicidae</taxon>
        <taxon>Culicinae</taxon>
        <taxon>Aedini</taxon>
        <taxon>Aedes</taxon>
        <taxon>Stegomyia</taxon>
    </lineage>
</organism>
<evidence type="ECO:0000259" key="13">
    <source>
        <dbReference type="PROSITE" id="PS50862"/>
    </source>
</evidence>
<dbReference type="NCBIfam" id="NF001756">
    <property type="entry name" value="PRK00484.1"/>
    <property type="match status" value="1"/>
</dbReference>
<dbReference type="InterPro" id="IPR012340">
    <property type="entry name" value="NA-bd_OB-fold"/>
</dbReference>
<feature type="region of interest" description="Disordered" evidence="12">
    <location>
        <begin position="48"/>
        <end position="77"/>
    </location>
</feature>
<dbReference type="PANTHER" id="PTHR42918:SF9">
    <property type="entry name" value="LYSINE--TRNA LIGASE"/>
    <property type="match status" value="1"/>
</dbReference>
<dbReference type="InterPro" id="IPR004364">
    <property type="entry name" value="Aa-tRNA-synt_II"/>
</dbReference>
<dbReference type="PANTHER" id="PTHR42918">
    <property type="entry name" value="LYSYL-TRNA SYNTHETASE"/>
    <property type="match status" value="1"/>
</dbReference>
<dbReference type="InterPro" id="IPR006195">
    <property type="entry name" value="aa-tRNA-synth_II"/>
</dbReference>
<evidence type="ECO:0000313" key="14">
    <source>
        <dbReference type="EnsemblMetazoa" id="AALFPA23_021225.P31352"/>
    </source>
</evidence>
<evidence type="ECO:0000256" key="12">
    <source>
        <dbReference type="SAM" id="MobiDB-lite"/>
    </source>
</evidence>
<keyword evidence="15" id="KW-1185">Reference proteome</keyword>
<dbReference type="PIRSF" id="PIRSF039101">
    <property type="entry name" value="LysRS2"/>
    <property type="match status" value="1"/>
</dbReference>
<reference evidence="14" key="2">
    <citation type="submission" date="2025-05" db="UniProtKB">
        <authorList>
            <consortium name="EnsemblMetazoa"/>
        </authorList>
    </citation>
    <scope>IDENTIFICATION</scope>
    <source>
        <strain evidence="14">Foshan</strain>
    </source>
</reference>
<evidence type="ECO:0000256" key="5">
    <source>
        <dbReference type="ARBA" id="ARBA00022741"/>
    </source>
</evidence>
<dbReference type="CDD" id="cd00775">
    <property type="entry name" value="LysRS_core"/>
    <property type="match status" value="1"/>
</dbReference>
<dbReference type="EC" id="6.1.1.6" evidence="2 11"/>
<dbReference type="Gene3D" id="3.30.930.10">
    <property type="entry name" value="Bira Bifunctional Protein, Domain 2"/>
    <property type="match status" value="1"/>
</dbReference>
<dbReference type="Proteomes" id="UP000069940">
    <property type="component" value="Unassembled WGS sequence"/>
</dbReference>
<dbReference type="PRINTS" id="PR00982">
    <property type="entry name" value="TRNASYNTHLYS"/>
</dbReference>
<dbReference type="Pfam" id="PF00152">
    <property type="entry name" value="tRNA-synt_2"/>
    <property type="match status" value="1"/>
</dbReference>
<evidence type="ECO:0000256" key="11">
    <source>
        <dbReference type="RuleBase" id="RU003748"/>
    </source>
</evidence>
<reference evidence="15" key="1">
    <citation type="journal article" date="2015" name="Proc. Natl. Acad. Sci. U.S.A.">
        <title>Genome sequence of the Asian Tiger mosquito, Aedes albopictus, reveals insights into its biology, genetics, and evolution.</title>
        <authorList>
            <person name="Chen X.G."/>
            <person name="Jiang X."/>
            <person name="Gu J."/>
            <person name="Xu M."/>
            <person name="Wu Y."/>
            <person name="Deng Y."/>
            <person name="Zhang C."/>
            <person name="Bonizzoni M."/>
            <person name="Dermauw W."/>
            <person name="Vontas J."/>
            <person name="Armbruster P."/>
            <person name="Huang X."/>
            <person name="Yang Y."/>
            <person name="Zhang H."/>
            <person name="He W."/>
            <person name="Peng H."/>
            <person name="Liu Y."/>
            <person name="Wu K."/>
            <person name="Chen J."/>
            <person name="Lirakis M."/>
            <person name="Topalis P."/>
            <person name="Van Leeuwen T."/>
            <person name="Hall A.B."/>
            <person name="Jiang X."/>
            <person name="Thorpe C."/>
            <person name="Mueller R.L."/>
            <person name="Sun C."/>
            <person name="Waterhouse R.M."/>
            <person name="Yan G."/>
            <person name="Tu Z.J."/>
            <person name="Fang X."/>
            <person name="James A.A."/>
        </authorList>
    </citation>
    <scope>NUCLEOTIDE SEQUENCE [LARGE SCALE GENOMIC DNA]</scope>
    <source>
        <strain evidence="15">Foshan</strain>
    </source>
</reference>